<feature type="compositionally biased region" description="Basic and acidic residues" evidence="2">
    <location>
        <begin position="165"/>
        <end position="176"/>
    </location>
</feature>
<dbReference type="GO" id="GO:0016740">
    <property type="term" value="F:transferase activity"/>
    <property type="evidence" value="ECO:0007669"/>
    <property type="project" value="UniProtKB-KW"/>
</dbReference>
<name>A0ABY4X7X0_9SPHN</name>
<gene>
    <name evidence="4" type="ORF">LHA26_00545</name>
</gene>
<keyword evidence="5" id="KW-1185">Reference proteome</keyword>
<proteinExistence type="predicted"/>
<dbReference type="PANTHER" id="PTHR43777:SF1">
    <property type="entry name" value="MOLYBDENUM COFACTOR CYTIDYLYLTRANSFERASE"/>
    <property type="match status" value="1"/>
</dbReference>
<accession>A0ABY4X7X0</accession>
<organism evidence="4 5">
    <name type="scientific">Sphingomonas morindae</name>
    <dbReference type="NCBI Taxonomy" id="1541170"/>
    <lineage>
        <taxon>Bacteria</taxon>
        <taxon>Pseudomonadati</taxon>
        <taxon>Pseudomonadota</taxon>
        <taxon>Alphaproteobacteria</taxon>
        <taxon>Sphingomonadales</taxon>
        <taxon>Sphingomonadaceae</taxon>
        <taxon>Sphingomonas</taxon>
    </lineage>
</organism>
<sequence>MRAAVLLAAGASKRWGAGNKLFDRRDGAPLLARTLAVVRRADAQRLIIVIGWQHARVARLARACAPRARLVRARDHGEGMGASLRAAARALWPIEREVLLFLADMPAVDPRAPRGAGDLLRPAWRGQPGHPVLLRGAARRRLGAARGDQGPGRGGARLVPGGRGCVRDCDRPGRAR</sequence>
<dbReference type="InterPro" id="IPR029044">
    <property type="entry name" value="Nucleotide-diphossugar_trans"/>
</dbReference>
<evidence type="ECO:0000256" key="2">
    <source>
        <dbReference type="SAM" id="MobiDB-lite"/>
    </source>
</evidence>
<dbReference type="Pfam" id="PF12804">
    <property type="entry name" value="NTP_transf_3"/>
    <property type="match status" value="1"/>
</dbReference>
<dbReference type="EMBL" id="CP084930">
    <property type="protein sequence ID" value="USI73001.1"/>
    <property type="molecule type" value="Genomic_DNA"/>
</dbReference>
<dbReference type="PANTHER" id="PTHR43777">
    <property type="entry name" value="MOLYBDENUM COFACTOR CYTIDYLYLTRANSFERASE"/>
    <property type="match status" value="1"/>
</dbReference>
<dbReference type="SUPFAM" id="SSF53448">
    <property type="entry name" value="Nucleotide-diphospho-sugar transferases"/>
    <property type="match status" value="1"/>
</dbReference>
<evidence type="ECO:0000256" key="1">
    <source>
        <dbReference type="ARBA" id="ARBA00022842"/>
    </source>
</evidence>
<feature type="region of interest" description="Disordered" evidence="2">
    <location>
        <begin position="143"/>
        <end position="176"/>
    </location>
</feature>
<dbReference type="Proteomes" id="UP001056937">
    <property type="component" value="Chromosome 1"/>
</dbReference>
<evidence type="ECO:0000259" key="3">
    <source>
        <dbReference type="Pfam" id="PF12804"/>
    </source>
</evidence>
<reference evidence="4" key="1">
    <citation type="journal article" date="2022" name="Toxins">
        <title>Genomic Analysis of Sphingopyxis sp. USTB-05 for Biodegrading Cyanobacterial Hepatotoxins.</title>
        <authorList>
            <person name="Liu C."/>
            <person name="Xu Q."/>
            <person name="Zhao Z."/>
            <person name="Zhang H."/>
            <person name="Liu X."/>
            <person name="Yin C."/>
            <person name="Liu Y."/>
            <person name="Yan H."/>
        </authorList>
    </citation>
    <scope>NUCLEOTIDE SEQUENCE</scope>
    <source>
        <strain evidence="4">NBD5</strain>
    </source>
</reference>
<evidence type="ECO:0000313" key="4">
    <source>
        <dbReference type="EMBL" id="USI73001.1"/>
    </source>
</evidence>
<dbReference type="Gene3D" id="3.90.550.10">
    <property type="entry name" value="Spore Coat Polysaccharide Biosynthesis Protein SpsA, Chain A"/>
    <property type="match status" value="1"/>
</dbReference>
<keyword evidence="4" id="KW-0808">Transferase</keyword>
<feature type="domain" description="MobA-like NTP transferase" evidence="3">
    <location>
        <begin position="4"/>
        <end position="151"/>
    </location>
</feature>
<protein>
    <submittedName>
        <fullName evidence="4">NTP transferase domain-containing protein</fullName>
    </submittedName>
</protein>
<evidence type="ECO:0000313" key="5">
    <source>
        <dbReference type="Proteomes" id="UP001056937"/>
    </source>
</evidence>
<dbReference type="InterPro" id="IPR025877">
    <property type="entry name" value="MobA-like_NTP_Trfase"/>
</dbReference>
<dbReference type="RefSeq" id="WP_252166812.1">
    <property type="nucleotide sequence ID" value="NZ_CP084930.1"/>
</dbReference>
<keyword evidence="1" id="KW-0460">Magnesium</keyword>